<accession>A0A5B0RSE8</accession>
<protein>
    <submittedName>
        <fullName evidence="2">Uncharacterized protein</fullName>
    </submittedName>
</protein>
<feature type="region of interest" description="Disordered" evidence="1">
    <location>
        <begin position="109"/>
        <end position="134"/>
    </location>
</feature>
<evidence type="ECO:0000313" key="3">
    <source>
        <dbReference type="Proteomes" id="UP000325313"/>
    </source>
</evidence>
<comment type="caution">
    <text evidence="2">The sequence shown here is derived from an EMBL/GenBank/DDBJ whole genome shotgun (WGS) entry which is preliminary data.</text>
</comment>
<organism evidence="2 3">
    <name type="scientific">Puccinia graminis f. sp. tritici</name>
    <dbReference type="NCBI Taxonomy" id="56615"/>
    <lineage>
        <taxon>Eukaryota</taxon>
        <taxon>Fungi</taxon>
        <taxon>Dikarya</taxon>
        <taxon>Basidiomycota</taxon>
        <taxon>Pucciniomycotina</taxon>
        <taxon>Pucciniomycetes</taxon>
        <taxon>Pucciniales</taxon>
        <taxon>Pucciniaceae</taxon>
        <taxon>Puccinia</taxon>
    </lineage>
</organism>
<evidence type="ECO:0000256" key="1">
    <source>
        <dbReference type="SAM" id="MobiDB-lite"/>
    </source>
</evidence>
<evidence type="ECO:0000313" key="2">
    <source>
        <dbReference type="EMBL" id="KAA1128810.1"/>
    </source>
</evidence>
<proteinExistence type="predicted"/>
<feature type="region of interest" description="Disordered" evidence="1">
    <location>
        <begin position="1"/>
        <end position="20"/>
    </location>
</feature>
<dbReference type="Proteomes" id="UP000325313">
    <property type="component" value="Unassembled WGS sequence"/>
</dbReference>
<dbReference type="EMBL" id="VDEP01000139">
    <property type="protein sequence ID" value="KAA1128810.1"/>
    <property type="molecule type" value="Genomic_DNA"/>
</dbReference>
<gene>
    <name evidence="2" type="ORF">PGTUg99_023181</name>
</gene>
<name>A0A5B0RSE8_PUCGR</name>
<sequence length="304" mass="34111">MWLTRLGSTRPTAHDSGSSRTAHWELFRGSVCVMSLDRLRNRLHQTSTKYAKPPPKECEPGIQRIRSRATACHSCTRLVERVPDRGQASLGSDLNIRFKHLATPLTSRLVAPNKPSEGDILTKSHPATSGRDHRPLTHQLPFLNRSHWVEARGGDVDPAFLSAGTVDRNFEVENHQNFEVADQSFEVQAPHQNSDLLAVACTPVDQVPEYPRREVDWDKFQVITYSPKTLSFVTTDMMKYSGRKLCQKDNVKDLKAVGARCSRSRPERIGELVVLQPALAEFFRLGTEISAGTTYVSRLTPVNV</sequence>
<dbReference type="AlphaFoldDB" id="A0A5B0RSE8"/>
<reference evidence="2 3" key="1">
    <citation type="submission" date="2019-05" db="EMBL/GenBank/DDBJ databases">
        <title>Emergence of the Ug99 lineage of the wheat stem rust pathogen through somatic hybridization.</title>
        <authorList>
            <person name="Li F."/>
            <person name="Upadhyaya N.M."/>
            <person name="Sperschneider J."/>
            <person name="Matny O."/>
            <person name="Nguyen-Phuc H."/>
            <person name="Mago R."/>
            <person name="Raley C."/>
            <person name="Miller M.E."/>
            <person name="Silverstein K.A.T."/>
            <person name="Henningsen E."/>
            <person name="Hirsch C.D."/>
            <person name="Visser B."/>
            <person name="Pretorius Z.A."/>
            <person name="Steffenson B.J."/>
            <person name="Schwessinger B."/>
            <person name="Dodds P.N."/>
            <person name="Figueroa M."/>
        </authorList>
    </citation>
    <scope>NUCLEOTIDE SEQUENCE [LARGE SCALE GENOMIC DNA]</scope>
    <source>
        <strain evidence="2 3">Ug99</strain>
    </source>
</reference>